<organism evidence="7 9">
    <name type="scientific">Labrys neptuniae</name>
    <dbReference type="NCBI Taxonomy" id="376174"/>
    <lineage>
        <taxon>Bacteria</taxon>
        <taxon>Pseudomonadati</taxon>
        <taxon>Pseudomonadota</taxon>
        <taxon>Alphaproteobacteria</taxon>
        <taxon>Hyphomicrobiales</taxon>
        <taxon>Xanthobacteraceae</taxon>
        <taxon>Labrys</taxon>
    </lineage>
</organism>
<name>A0ABV3PIT2_9HYPH</name>
<keyword evidence="2 5" id="KW-0812">Transmembrane</keyword>
<evidence type="ECO:0000313" key="9">
    <source>
        <dbReference type="Proteomes" id="UP001555786"/>
    </source>
</evidence>
<dbReference type="Pfam" id="PF00924">
    <property type="entry name" value="MS_channel_2nd"/>
    <property type="match status" value="1"/>
</dbReference>
<feature type="transmembrane region" description="Helical" evidence="5">
    <location>
        <begin position="31"/>
        <end position="53"/>
    </location>
</feature>
<keyword evidence="3 5" id="KW-1133">Transmembrane helix</keyword>
<dbReference type="EMBL" id="JBHGPK010000017">
    <property type="protein sequence ID" value="MFC2253203.1"/>
    <property type="molecule type" value="Genomic_DNA"/>
</dbReference>
<dbReference type="EMBL" id="JBFNQD010000002">
    <property type="protein sequence ID" value="MEW9305549.1"/>
    <property type="molecule type" value="Genomic_DNA"/>
</dbReference>
<feature type="domain" description="Cyclic nucleotide-binding" evidence="6">
    <location>
        <begin position="343"/>
        <end position="445"/>
    </location>
</feature>
<evidence type="ECO:0000256" key="3">
    <source>
        <dbReference type="ARBA" id="ARBA00022989"/>
    </source>
</evidence>
<dbReference type="InterPro" id="IPR023408">
    <property type="entry name" value="MscS_beta-dom_sf"/>
</dbReference>
<dbReference type="SMART" id="SM00100">
    <property type="entry name" value="cNMP"/>
    <property type="match status" value="1"/>
</dbReference>
<gene>
    <name evidence="7" type="ORF">ABXS05_08380</name>
    <name evidence="8" type="ORF">ACETRX_26420</name>
</gene>
<dbReference type="InterPro" id="IPR018490">
    <property type="entry name" value="cNMP-bd_dom_sf"/>
</dbReference>
<evidence type="ECO:0000256" key="5">
    <source>
        <dbReference type="SAM" id="Phobius"/>
    </source>
</evidence>
<dbReference type="Gene3D" id="2.30.30.60">
    <property type="match status" value="1"/>
</dbReference>
<accession>A0ABV3PIT2</accession>
<dbReference type="SUPFAM" id="SSF50182">
    <property type="entry name" value="Sm-like ribonucleoproteins"/>
    <property type="match status" value="1"/>
</dbReference>
<evidence type="ECO:0000256" key="1">
    <source>
        <dbReference type="ARBA" id="ARBA00004370"/>
    </source>
</evidence>
<reference evidence="8 10" key="2">
    <citation type="submission" date="2024-09" db="EMBL/GenBank/DDBJ databases">
        <title>Description of Labrys sedimenti sp. nov., isolated from a diclofenac-degrading enrichment culture, and genome-based reclassification of Labrys portucalensis as a later heterotypic synonym of Labrys neptuniae.</title>
        <authorList>
            <person name="Tancsics A."/>
            <person name="Csepanyi A."/>
        </authorList>
    </citation>
    <scope>NUCLEOTIDE SEQUENCE [LARGE SCALE GENOMIC DNA]</scope>
    <source>
        <strain evidence="8 10">LMG 23412</strain>
    </source>
</reference>
<dbReference type="RefSeq" id="WP_367623569.1">
    <property type="nucleotide sequence ID" value="NZ_JBFNQD010000002.1"/>
</dbReference>
<dbReference type="InterPro" id="IPR010920">
    <property type="entry name" value="LSM_dom_sf"/>
</dbReference>
<evidence type="ECO:0000256" key="2">
    <source>
        <dbReference type="ARBA" id="ARBA00022692"/>
    </source>
</evidence>
<dbReference type="Gene3D" id="2.60.120.10">
    <property type="entry name" value="Jelly Rolls"/>
    <property type="match status" value="1"/>
</dbReference>
<dbReference type="InterPro" id="IPR000595">
    <property type="entry name" value="cNMP-bd_dom"/>
</dbReference>
<dbReference type="Proteomes" id="UP001555786">
    <property type="component" value="Unassembled WGS sequence"/>
</dbReference>
<comment type="subcellular location">
    <subcellularLocation>
        <location evidence="1">Membrane</location>
    </subcellularLocation>
</comment>
<evidence type="ECO:0000313" key="10">
    <source>
        <dbReference type="Proteomes" id="UP001595190"/>
    </source>
</evidence>
<dbReference type="CDD" id="cd00038">
    <property type="entry name" value="CAP_ED"/>
    <property type="match status" value="1"/>
</dbReference>
<evidence type="ECO:0000259" key="6">
    <source>
        <dbReference type="PROSITE" id="PS50042"/>
    </source>
</evidence>
<feature type="transmembrane region" description="Helical" evidence="5">
    <location>
        <begin position="133"/>
        <end position="149"/>
    </location>
</feature>
<sequence>MAPVSLLSELILATALAAVLIFNWRIAWQPAWLRIGVAAGLFCLFTLLILRVAGMPAAPMLDSDTRIATWQRGLIALWWLLGARLTVGILPLILWQKRESSQPKIASDLLAGLTYLTAVLAIVNFVFDLPVRALLATSGIIAVVLALALQNTLADVFAGIAVGIEHPYVVGDRIGIDGSFEGVIVQINWRSIHVRTDGNDIVTIPNSLISKSRVINRSRPSTRRDDSVQVACDSTARPDLVLEYLRHAALLTPKLLSSPAPGTSLARIGARTNSYDISFSVAHTDHLGAAKSALLGQVLRQFHYHGIRLVNPGAMSTPIGPVQVSLGPLETLPPEQLLGDIPLFRELSPKQRVDLSTKMIKRHLEAMATLASQGGTLSSLIVVASGVLEASRTIRDHSHVVGRLGPGDHFGELGLITGAPNAGTILALTRCIIFELRKEDLDPVLAAEPGLAEAFEASVRRGQAFLARDEAAATYAQPGPPAQFLAQIRAFFKT</sequence>
<keyword evidence="9" id="KW-1185">Reference proteome</keyword>
<feature type="transmembrane region" description="Helical" evidence="5">
    <location>
        <begin position="73"/>
        <end position="95"/>
    </location>
</feature>
<proteinExistence type="predicted"/>
<feature type="transmembrane region" description="Helical" evidence="5">
    <location>
        <begin position="6"/>
        <end position="24"/>
    </location>
</feature>
<dbReference type="InterPro" id="IPR006685">
    <property type="entry name" value="MscS_channel_2nd"/>
</dbReference>
<evidence type="ECO:0000256" key="4">
    <source>
        <dbReference type="ARBA" id="ARBA00023136"/>
    </source>
</evidence>
<dbReference type="Proteomes" id="UP001595190">
    <property type="component" value="Unassembled WGS sequence"/>
</dbReference>
<protein>
    <submittedName>
        <fullName evidence="7">Mechanosensitive ion channel family protein</fullName>
    </submittedName>
</protein>
<evidence type="ECO:0000313" key="8">
    <source>
        <dbReference type="EMBL" id="MFC2253203.1"/>
    </source>
</evidence>
<keyword evidence="4 5" id="KW-0472">Membrane</keyword>
<dbReference type="PANTHER" id="PTHR30566">
    <property type="entry name" value="YNAI-RELATED MECHANOSENSITIVE ION CHANNEL"/>
    <property type="match status" value="1"/>
</dbReference>
<dbReference type="PANTHER" id="PTHR30566:SF5">
    <property type="entry name" value="MECHANOSENSITIVE ION CHANNEL PROTEIN 1, MITOCHONDRIAL-RELATED"/>
    <property type="match status" value="1"/>
</dbReference>
<reference evidence="7 9" key="1">
    <citation type="submission" date="2024-07" db="EMBL/GenBank/DDBJ databases">
        <title>Description of Labrys sedimenti sp. nov., isolated from a diclofenac-degrading enrichment culture.</title>
        <authorList>
            <person name="Tancsics A."/>
            <person name="Csepanyi A."/>
        </authorList>
    </citation>
    <scope>NUCLEOTIDE SEQUENCE [LARGE SCALE GENOMIC DNA]</scope>
    <source>
        <strain evidence="7 9">LMG 23578</strain>
    </source>
</reference>
<dbReference type="PROSITE" id="PS50042">
    <property type="entry name" value="CNMP_BINDING_3"/>
    <property type="match status" value="1"/>
</dbReference>
<dbReference type="Pfam" id="PF00027">
    <property type="entry name" value="cNMP_binding"/>
    <property type="match status" value="1"/>
</dbReference>
<dbReference type="Gene3D" id="1.10.287.1260">
    <property type="match status" value="1"/>
</dbReference>
<feature type="transmembrane region" description="Helical" evidence="5">
    <location>
        <begin position="107"/>
        <end position="127"/>
    </location>
</feature>
<evidence type="ECO:0000313" key="7">
    <source>
        <dbReference type="EMBL" id="MEW9305549.1"/>
    </source>
</evidence>
<dbReference type="SUPFAM" id="SSF51206">
    <property type="entry name" value="cAMP-binding domain-like"/>
    <property type="match status" value="1"/>
</dbReference>
<dbReference type="InterPro" id="IPR014710">
    <property type="entry name" value="RmlC-like_jellyroll"/>
</dbReference>
<comment type="caution">
    <text evidence="7">The sequence shown here is derived from an EMBL/GenBank/DDBJ whole genome shotgun (WGS) entry which is preliminary data.</text>
</comment>